<dbReference type="SUPFAM" id="SSF53335">
    <property type="entry name" value="S-adenosyl-L-methionine-dependent methyltransferases"/>
    <property type="match status" value="1"/>
</dbReference>
<dbReference type="AlphaFoldDB" id="X1TV52"/>
<dbReference type="InterPro" id="IPR001525">
    <property type="entry name" value="C5_MeTfrase"/>
</dbReference>
<accession>X1TV52</accession>
<gene>
    <name evidence="3" type="ORF">S12H4_52582</name>
</gene>
<reference evidence="3" key="1">
    <citation type="journal article" date="2014" name="Front. Microbiol.">
        <title>High frequency of phylogenetically diverse reductive dehalogenase-homologous genes in deep subseafloor sedimentary metagenomes.</title>
        <authorList>
            <person name="Kawai M."/>
            <person name="Futagami T."/>
            <person name="Toyoda A."/>
            <person name="Takaki Y."/>
            <person name="Nishi S."/>
            <person name="Hori S."/>
            <person name="Arai W."/>
            <person name="Tsubouchi T."/>
            <person name="Morono Y."/>
            <person name="Uchiyama I."/>
            <person name="Ito T."/>
            <person name="Fujiyama A."/>
            <person name="Inagaki F."/>
            <person name="Takami H."/>
        </authorList>
    </citation>
    <scope>NUCLEOTIDE SEQUENCE</scope>
    <source>
        <strain evidence="3">Expedition CK06-06</strain>
    </source>
</reference>
<protein>
    <recommendedName>
        <fullName evidence="4">DNA (cytosine-5-)-methyltransferase</fullName>
    </recommendedName>
</protein>
<evidence type="ECO:0000256" key="1">
    <source>
        <dbReference type="ARBA" id="ARBA00022603"/>
    </source>
</evidence>
<organism evidence="3">
    <name type="scientific">marine sediment metagenome</name>
    <dbReference type="NCBI Taxonomy" id="412755"/>
    <lineage>
        <taxon>unclassified sequences</taxon>
        <taxon>metagenomes</taxon>
        <taxon>ecological metagenomes</taxon>
    </lineage>
</organism>
<comment type="caution">
    <text evidence="3">The sequence shown here is derived from an EMBL/GenBank/DDBJ whole genome shotgun (WGS) entry which is preliminary data.</text>
</comment>
<proteinExistence type="predicted"/>
<evidence type="ECO:0008006" key="4">
    <source>
        <dbReference type="Google" id="ProtNLM"/>
    </source>
</evidence>
<name>X1TV52_9ZZZZ</name>
<dbReference type="InterPro" id="IPR029063">
    <property type="entry name" value="SAM-dependent_MTases_sf"/>
</dbReference>
<dbReference type="GO" id="GO:0032259">
    <property type="term" value="P:methylation"/>
    <property type="evidence" value="ECO:0007669"/>
    <property type="project" value="UniProtKB-KW"/>
</dbReference>
<evidence type="ECO:0000313" key="3">
    <source>
        <dbReference type="EMBL" id="GAJ09114.1"/>
    </source>
</evidence>
<keyword evidence="2" id="KW-0808">Transferase</keyword>
<dbReference type="Gene3D" id="3.40.50.150">
    <property type="entry name" value="Vaccinia Virus protein VP39"/>
    <property type="match status" value="1"/>
</dbReference>
<evidence type="ECO:0000256" key="2">
    <source>
        <dbReference type="ARBA" id="ARBA00022679"/>
    </source>
</evidence>
<feature type="non-terminal residue" evidence="3">
    <location>
        <position position="1"/>
    </location>
</feature>
<dbReference type="GO" id="GO:0008168">
    <property type="term" value="F:methyltransferase activity"/>
    <property type="evidence" value="ECO:0007669"/>
    <property type="project" value="UniProtKB-KW"/>
</dbReference>
<dbReference type="Pfam" id="PF00145">
    <property type="entry name" value="DNA_methylase"/>
    <property type="match status" value="1"/>
</dbReference>
<keyword evidence="1" id="KW-0489">Methyltransferase</keyword>
<sequence length="33" mass="3635">TTSPAGGWMDSPMRFIDLFAGIGGFRYGLEKKK</sequence>
<dbReference type="EMBL" id="BARW01033378">
    <property type="protein sequence ID" value="GAJ09114.1"/>
    <property type="molecule type" value="Genomic_DNA"/>
</dbReference>